<feature type="compositionally biased region" description="Polar residues" evidence="13">
    <location>
        <begin position="144"/>
        <end position="168"/>
    </location>
</feature>
<keyword evidence="16" id="KW-1185">Reference proteome</keyword>
<feature type="region of interest" description="Disordered" evidence="13">
    <location>
        <begin position="589"/>
        <end position="722"/>
    </location>
</feature>
<dbReference type="Pfam" id="PF05110">
    <property type="entry name" value="AF-4"/>
    <property type="match status" value="2"/>
</dbReference>
<feature type="compositionally biased region" description="Low complexity" evidence="13">
    <location>
        <begin position="504"/>
        <end position="518"/>
    </location>
</feature>
<gene>
    <name evidence="15" type="ORF">PMEA_00005551</name>
</gene>
<evidence type="ECO:0000256" key="13">
    <source>
        <dbReference type="SAM" id="MobiDB-lite"/>
    </source>
</evidence>
<dbReference type="InterPro" id="IPR007797">
    <property type="entry name" value="AF4/FMR2"/>
</dbReference>
<feature type="region of interest" description="Disordered" evidence="13">
    <location>
        <begin position="144"/>
        <end position="264"/>
    </location>
</feature>
<evidence type="ECO:0000256" key="6">
    <source>
        <dbReference type="ARBA" id="ARBA00022788"/>
    </source>
</evidence>
<feature type="compositionally biased region" description="Polar residues" evidence="13">
    <location>
        <begin position="658"/>
        <end position="673"/>
    </location>
</feature>
<evidence type="ECO:0000313" key="16">
    <source>
        <dbReference type="Proteomes" id="UP001159428"/>
    </source>
</evidence>
<feature type="compositionally biased region" description="Basic and acidic residues" evidence="13">
    <location>
        <begin position="741"/>
        <end position="760"/>
    </location>
</feature>
<dbReference type="PANTHER" id="PTHR10528">
    <property type="entry name" value="AF4/FMR2 FAMILY MEMBER"/>
    <property type="match status" value="1"/>
</dbReference>
<feature type="region of interest" description="Disordered" evidence="13">
    <location>
        <begin position="376"/>
        <end position="536"/>
    </location>
</feature>
<evidence type="ECO:0000256" key="5">
    <source>
        <dbReference type="ARBA" id="ARBA00022553"/>
    </source>
</evidence>
<keyword evidence="5" id="KW-0597">Phosphoprotein</keyword>
<keyword evidence="4" id="KW-0217">Developmental protein</keyword>
<organism evidence="15 16">
    <name type="scientific">Pocillopora meandrina</name>
    <dbReference type="NCBI Taxonomy" id="46732"/>
    <lineage>
        <taxon>Eukaryota</taxon>
        <taxon>Metazoa</taxon>
        <taxon>Cnidaria</taxon>
        <taxon>Anthozoa</taxon>
        <taxon>Hexacorallia</taxon>
        <taxon>Scleractinia</taxon>
        <taxon>Astrocoeniina</taxon>
        <taxon>Pocilloporidae</taxon>
        <taxon>Pocillopora</taxon>
    </lineage>
</organism>
<feature type="region of interest" description="Disordered" evidence="13">
    <location>
        <begin position="278"/>
        <end position="314"/>
    </location>
</feature>
<comment type="caution">
    <text evidence="15">The sequence shown here is derived from an EMBL/GenBank/DDBJ whole genome shotgun (WGS) entry which is preliminary data.</text>
</comment>
<comment type="function">
    <text evidence="11">Has a role in transcriptional regulation. Acts in parallel with the Ras/MAPK and the PI3K/PKB pathways in the control of cell identity and cellular growth. Essential for regulation of the cytoskeleton and cell growth but not for cell proliferation or growth rate. Required specifically for the microtubule-based basal transport of lipid droplets. Plays a partially redundant function downstream of Raf in cell fate specification in the developing eye. Pair-rule protein that regulates embryonic cellularization, gastrulation and segmentation.</text>
</comment>
<dbReference type="InterPro" id="IPR043640">
    <property type="entry name" value="AF4/FMR2_CHD"/>
</dbReference>
<feature type="region of interest" description="Disordered" evidence="13">
    <location>
        <begin position="738"/>
        <end position="777"/>
    </location>
</feature>
<evidence type="ECO:0000256" key="3">
    <source>
        <dbReference type="ARBA" id="ARBA00021888"/>
    </source>
</evidence>
<evidence type="ECO:0000256" key="11">
    <source>
        <dbReference type="ARBA" id="ARBA00024653"/>
    </source>
</evidence>
<dbReference type="GO" id="GO:0032783">
    <property type="term" value="C:super elongation complex"/>
    <property type="evidence" value="ECO:0007669"/>
    <property type="project" value="TreeGrafter"/>
</dbReference>
<dbReference type="EMBL" id="CALNXJ010000014">
    <property type="protein sequence ID" value="CAH3113790.1"/>
    <property type="molecule type" value="Genomic_DNA"/>
</dbReference>
<feature type="region of interest" description="Disordered" evidence="13">
    <location>
        <begin position="1"/>
        <end position="65"/>
    </location>
</feature>
<dbReference type="Pfam" id="PF18876">
    <property type="entry name" value="AFF4_CHD"/>
    <property type="match status" value="1"/>
</dbReference>
<evidence type="ECO:0000256" key="4">
    <source>
        <dbReference type="ARBA" id="ARBA00022473"/>
    </source>
</evidence>
<evidence type="ECO:0000256" key="8">
    <source>
        <dbReference type="ARBA" id="ARBA00023125"/>
    </source>
</evidence>
<feature type="compositionally biased region" description="Polar residues" evidence="13">
    <location>
        <begin position="935"/>
        <end position="949"/>
    </location>
</feature>
<evidence type="ECO:0000313" key="15">
    <source>
        <dbReference type="EMBL" id="CAH3113790.1"/>
    </source>
</evidence>
<feature type="compositionally biased region" description="Low complexity" evidence="13">
    <location>
        <begin position="1146"/>
        <end position="1158"/>
    </location>
</feature>
<feature type="region of interest" description="Disordered" evidence="13">
    <location>
        <begin position="1113"/>
        <end position="1180"/>
    </location>
</feature>
<evidence type="ECO:0000256" key="2">
    <source>
        <dbReference type="ARBA" id="ARBA00007354"/>
    </source>
</evidence>
<evidence type="ECO:0000256" key="12">
    <source>
        <dbReference type="ARBA" id="ARBA00032149"/>
    </source>
</evidence>
<dbReference type="GO" id="GO:0010468">
    <property type="term" value="P:regulation of gene expression"/>
    <property type="evidence" value="ECO:0007669"/>
    <property type="project" value="InterPro"/>
</dbReference>
<feature type="compositionally biased region" description="Polar residues" evidence="13">
    <location>
        <begin position="631"/>
        <end position="642"/>
    </location>
</feature>
<keyword evidence="9" id="KW-0804">Transcription</keyword>
<feature type="compositionally biased region" description="Polar residues" evidence="13">
    <location>
        <begin position="1159"/>
        <end position="1180"/>
    </location>
</feature>
<proteinExistence type="inferred from homology"/>
<feature type="region of interest" description="Disordered" evidence="13">
    <location>
        <begin position="826"/>
        <end position="954"/>
    </location>
</feature>
<comment type="similarity">
    <text evidence="2">Belongs to the AF4 family.</text>
</comment>
<evidence type="ECO:0000256" key="10">
    <source>
        <dbReference type="ARBA" id="ARBA00023242"/>
    </source>
</evidence>
<sequence>MSRLETDLRSTGLHSRGMSSGLAIHERERKEAQRERAKLRRSASNTSDRPLFAEPRKVQPSGQDALQQKIQATLGTYDTIAPVLQHHNHLIGIPRLPPTPVEGQKFVFDRHKGKDAKLSPKNHKLNGVINGTGHLATKSPLVKSNNTIAPTKNSTLTLSKSPTRSNEAITPKTADARKIPSNVKSPTPKEAAVSKQNSSKKTLTPVKEATAIRTAESKKSLSQLKSPTHKDSTPTKSVEMKRTEIKPVVNGNVKSQQNFEKEKDKLVSKVKGIKDEKSLAEDLNSDHHKSHSQKSSAALKGKPPKIKLSMPDRNLPVSSVKQENLSMSDQPTNVEKIIEEMQQVAPPLTGIHTPIKGGSSIFAFHRNSIQEHSVLPALATKRNTSESIEGKKESGNDVVLLDDDLVLTDDSDDEHEHPVTSTSPSKDDKTTRHRSHSTSSSGSSSEDSDSDSSDSDSDSDSDSNNNTKDKDKSGKSPVHEPSSSPKHTSGRNWGLNHFANALNQSSPSQTTKTKPSPSAANTVGGDGVRGNQVAPAANKSCLNSHVAKSPVAPVSEESFLPFAEGLPDLSPDLNRGVDIESLTAKLDLPLPTDLSVDSAEPVSTVPVENNVTNLKTQQPKDDKKVKRRSSNVESKLNTSQEKVLTKNSPKKPTKSKQTDSLKNSTYLKVSNPGSDDVVKKATKTAKTPNGMVTKKSSKKKSETKGVSKTVVSNEPVKETSEVDDEDVFVDIVSVEPSPGIDNKKVEAKQTTKSKETENPKGVKKKPVTTNGLSKHVNGDGLLSSLISTNGNRDILGKNVEITYDEVNKPESLIVKIDLSLLKRIPRLPSNDQPKHSVSPPKVETNGSRDGISSPEVKIRKRKLSEAKSIEQDVSKKVKSKSDVDSNRTKPHEQSLTSSSNNSRPSKDGMRKRSPSQEKDTHRIKRQRQDNENSIDHNSLSSFQNGSVNENGMDVVGNGVIPHTCLCNKTSDAEKKRETDITRFYDPEPRVPYGPDHYLGEAKRLKHKADSSTDKDAKAFLYVEAVLNFARCGKAIEQNEESESRSAFQMYSETLDLLRYTMRNFVNRYTHRSDRVPDKRLSVLCMRIQSLLYMRLYKLRKDGVMKNVKMVTEHFRGPPKSTQAPSPYTSNTKTTGTPSPMSPTPSPSGSVGSVGSSGSNETMTTPSRNGKPSTGSNAMTSPVNVCMPQKIHSLTQQQILVVNNLVYSQDLWDQAQPLVLEFRDFFMDLDRNCGPLTLHSSIVHLCGYIQEGLRRLQESLQSEKASNCKAVGD</sequence>
<name>A0AAU9WG33_9CNID</name>
<feature type="compositionally biased region" description="Basic and acidic residues" evidence="13">
    <location>
        <begin position="863"/>
        <end position="892"/>
    </location>
</feature>
<evidence type="ECO:0000256" key="1">
    <source>
        <dbReference type="ARBA" id="ARBA00004123"/>
    </source>
</evidence>
<feature type="compositionally biased region" description="Basic and acidic residues" evidence="13">
    <location>
        <begin position="24"/>
        <end position="36"/>
    </location>
</feature>
<evidence type="ECO:0000259" key="14">
    <source>
        <dbReference type="Pfam" id="PF18876"/>
    </source>
</evidence>
<protein>
    <recommendedName>
        <fullName evidence="3">AF4/FMR2 family member lilli</fullName>
    </recommendedName>
    <alternativeName>
        <fullName evidence="12">Protein lilliputian</fullName>
    </alternativeName>
</protein>
<dbReference type="Gene3D" id="6.10.250.2670">
    <property type="match status" value="1"/>
</dbReference>
<feature type="compositionally biased region" description="Acidic residues" evidence="13">
    <location>
        <begin position="446"/>
        <end position="461"/>
    </location>
</feature>
<feature type="compositionally biased region" description="Basic and acidic residues" evidence="13">
    <location>
        <begin position="904"/>
        <end position="934"/>
    </location>
</feature>
<keyword evidence="8" id="KW-0238">DNA-binding</keyword>
<feature type="domain" description="AF4/FMR2 C-terminal homology" evidence="14">
    <location>
        <begin position="994"/>
        <end position="1258"/>
    </location>
</feature>
<evidence type="ECO:0000256" key="9">
    <source>
        <dbReference type="ARBA" id="ARBA00023163"/>
    </source>
</evidence>
<evidence type="ECO:0000256" key="7">
    <source>
        <dbReference type="ARBA" id="ARBA00023015"/>
    </source>
</evidence>
<dbReference type="PANTHER" id="PTHR10528:SF17">
    <property type="entry name" value="AF4_FMR2 FAMILY MEMBER LILLI"/>
    <property type="match status" value="1"/>
</dbReference>
<dbReference type="Proteomes" id="UP001159428">
    <property type="component" value="Unassembled WGS sequence"/>
</dbReference>
<feature type="compositionally biased region" description="Acidic residues" evidence="13">
    <location>
        <begin position="400"/>
        <end position="413"/>
    </location>
</feature>
<keyword evidence="10" id="KW-0539">Nucleus</keyword>
<feature type="compositionally biased region" description="Basic and acidic residues" evidence="13">
    <location>
        <begin position="228"/>
        <end position="245"/>
    </location>
</feature>
<feature type="compositionally biased region" description="Basic and acidic residues" evidence="13">
    <location>
        <begin position="467"/>
        <end position="478"/>
    </location>
</feature>
<comment type="subcellular location">
    <subcellularLocation>
        <location evidence="1">Nucleus</location>
    </subcellularLocation>
</comment>
<reference evidence="15 16" key="1">
    <citation type="submission" date="2022-05" db="EMBL/GenBank/DDBJ databases">
        <authorList>
            <consortium name="Genoscope - CEA"/>
            <person name="William W."/>
        </authorList>
    </citation>
    <scope>NUCLEOTIDE SEQUENCE [LARGE SCALE GENOMIC DNA]</scope>
</reference>
<dbReference type="GO" id="GO:0007366">
    <property type="term" value="P:periodic partitioning by pair rule gene"/>
    <property type="evidence" value="ECO:0007669"/>
    <property type="project" value="UniProtKB-KW"/>
</dbReference>
<keyword evidence="7" id="KW-0805">Transcription regulation</keyword>
<accession>A0AAU9WG33</accession>
<feature type="compositionally biased region" description="Polar residues" evidence="13">
    <location>
        <begin position="606"/>
        <end position="617"/>
    </location>
</feature>
<feature type="compositionally biased region" description="Basic and acidic residues" evidence="13">
    <location>
        <begin position="278"/>
        <end position="287"/>
    </location>
</feature>
<dbReference type="AlphaFoldDB" id="A0AAU9WG33"/>
<feature type="compositionally biased region" description="Polar residues" evidence="13">
    <location>
        <begin position="1119"/>
        <end position="1130"/>
    </location>
</feature>
<feature type="compositionally biased region" description="Polar residues" evidence="13">
    <location>
        <begin position="481"/>
        <end position="491"/>
    </location>
</feature>
<dbReference type="GO" id="GO:0003677">
    <property type="term" value="F:DNA binding"/>
    <property type="evidence" value="ECO:0007669"/>
    <property type="project" value="UniProtKB-KW"/>
</dbReference>
<keyword evidence="6" id="KW-0562">Pair-rule protein</keyword>